<dbReference type="Proteomes" id="UP000250028">
    <property type="component" value="Unassembled WGS sequence"/>
</dbReference>
<name>A0A2Y8ZWV2_9MICO</name>
<gene>
    <name evidence="2" type="ORF">SAMN04489750_1664</name>
</gene>
<reference evidence="3" key="1">
    <citation type="submission" date="2016-10" db="EMBL/GenBank/DDBJ databases">
        <authorList>
            <person name="Varghese N."/>
            <person name="Submissions S."/>
        </authorList>
    </citation>
    <scope>NUCLEOTIDE SEQUENCE [LARGE SCALE GENOMIC DNA]</scope>
    <source>
        <strain evidence="3">DSM 22951</strain>
    </source>
</reference>
<dbReference type="GO" id="GO:0016137">
    <property type="term" value="P:glycoside metabolic process"/>
    <property type="evidence" value="ECO:0007669"/>
    <property type="project" value="UniProtKB-ARBA"/>
</dbReference>
<accession>A0A2Y8ZWV2</accession>
<dbReference type="InterPro" id="IPR003737">
    <property type="entry name" value="GlcNAc_PI_deacetylase-related"/>
</dbReference>
<dbReference type="SUPFAM" id="SSF102588">
    <property type="entry name" value="LmbE-like"/>
    <property type="match status" value="1"/>
</dbReference>
<dbReference type="RefSeq" id="WP_170119790.1">
    <property type="nucleotide sequence ID" value="NZ_QGDN01000001.1"/>
</dbReference>
<evidence type="ECO:0000256" key="1">
    <source>
        <dbReference type="ARBA" id="ARBA00022833"/>
    </source>
</evidence>
<dbReference type="PANTHER" id="PTHR12993">
    <property type="entry name" value="N-ACETYLGLUCOSAMINYL-PHOSPHATIDYLINOSITOL DE-N-ACETYLASE-RELATED"/>
    <property type="match status" value="1"/>
</dbReference>
<sequence length="256" mass="27425">MPKAVAIHAHPDDEVFANAGGILDRVSSGWNVVGVVATGGEASEIRRVSDVTEARRTRLAKYERSLDLLGVSSWAWLGDEAEWEDLPGGHTVASEDPDKLIAAVIHAIERTQPDEILTVGVDGLTGHPDHVAIGRAVHKAAHIYGDVSVHAASLPRAAVKAGYRLLAQLGHTNAGSGRVRGTHAALDPISVGQWEITRRAAMDTYRTGLGTADIDSLVNTGSVGDSLVMRAIFESNHWADEFYQRTVEESHTNHSP</sequence>
<keyword evidence="3" id="KW-1185">Reference proteome</keyword>
<dbReference type="PANTHER" id="PTHR12993:SF11">
    <property type="entry name" value="N-ACETYLGLUCOSAMINYL-PHOSPHATIDYLINOSITOL DE-N-ACETYLASE"/>
    <property type="match status" value="1"/>
</dbReference>
<dbReference type="InterPro" id="IPR024078">
    <property type="entry name" value="LmbE-like_dom_sf"/>
</dbReference>
<dbReference type="EMBL" id="UESZ01000001">
    <property type="protein sequence ID" value="SSA34347.1"/>
    <property type="molecule type" value="Genomic_DNA"/>
</dbReference>
<protein>
    <submittedName>
        <fullName evidence="2">GlcNAc-PI de-N-acetylase</fullName>
    </submittedName>
</protein>
<dbReference type="GO" id="GO:0016811">
    <property type="term" value="F:hydrolase activity, acting on carbon-nitrogen (but not peptide) bonds, in linear amides"/>
    <property type="evidence" value="ECO:0007669"/>
    <property type="project" value="TreeGrafter"/>
</dbReference>
<proteinExistence type="predicted"/>
<evidence type="ECO:0000313" key="2">
    <source>
        <dbReference type="EMBL" id="SSA34347.1"/>
    </source>
</evidence>
<evidence type="ECO:0000313" key="3">
    <source>
        <dbReference type="Proteomes" id="UP000250028"/>
    </source>
</evidence>
<keyword evidence="1" id="KW-0862">Zinc</keyword>
<dbReference type="Pfam" id="PF02585">
    <property type="entry name" value="PIG-L"/>
    <property type="match status" value="1"/>
</dbReference>
<dbReference type="Gene3D" id="3.40.50.10320">
    <property type="entry name" value="LmbE-like"/>
    <property type="match status" value="1"/>
</dbReference>
<dbReference type="AlphaFoldDB" id="A0A2Y8ZWV2"/>
<organism evidence="2 3">
    <name type="scientific">Branchiibius hedensis</name>
    <dbReference type="NCBI Taxonomy" id="672460"/>
    <lineage>
        <taxon>Bacteria</taxon>
        <taxon>Bacillati</taxon>
        <taxon>Actinomycetota</taxon>
        <taxon>Actinomycetes</taxon>
        <taxon>Micrococcales</taxon>
        <taxon>Dermacoccaceae</taxon>
        <taxon>Branchiibius</taxon>
    </lineage>
</organism>